<dbReference type="RefSeq" id="XP_016243021.1">
    <property type="nucleotide sequence ID" value="XM_016398459.1"/>
</dbReference>
<proteinExistence type="predicted"/>
<dbReference type="GO" id="GO:0071039">
    <property type="term" value="P:nuclear polyadenylation-dependent CUT catabolic process"/>
    <property type="evidence" value="ECO:0007669"/>
    <property type="project" value="TreeGrafter"/>
</dbReference>
<keyword evidence="3" id="KW-0677">Repeat</keyword>
<dbReference type="InterPro" id="IPR051644">
    <property type="entry name" value="TRAMP_AT-DNA-binding"/>
</dbReference>
<feature type="compositionally biased region" description="Basic and acidic residues" evidence="8">
    <location>
        <begin position="160"/>
        <end position="175"/>
    </location>
</feature>
<feature type="compositionally biased region" description="Basic and acidic residues" evidence="8">
    <location>
        <begin position="432"/>
        <end position="445"/>
    </location>
</feature>
<dbReference type="Gene3D" id="4.10.60.10">
    <property type="entry name" value="Zinc finger, CCHC-type"/>
    <property type="match status" value="1"/>
</dbReference>
<keyword evidence="2" id="KW-0479">Metal-binding</keyword>
<dbReference type="HOGENOM" id="CLU_023185_0_0_1"/>
<dbReference type="GO" id="GO:0031499">
    <property type="term" value="C:TRAMP complex"/>
    <property type="evidence" value="ECO:0007669"/>
    <property type="project" value="TreeGrafter"/>
</dbReference>
<evidence type="ECO:0000313" key="10">
    <source>
        <dbReference type="EMBL" id="KIW22805.1"/>
    </source>
</evidence>
<dbReference type="InterPro" id="IPR001878">
    <property type="entry name" value="Znf_CCHC"/>
</dbReference>
<dbReference type="SMART" id="SM00343">
    <property type="entry name" value="ZnF_C2HC"/>
    <property type="match status" value="5"/>
</dbReference>
<evidence type="ECO:0000256" key="6">
    <source>
        <dbReference type="ARBA" id="ARBA00023242"/>
    </source>
</evidence>
<feature type="compositionally biased region" description="Acidic residues" evidence="8">
    <location>
        <begin position="129"/>
        <end position="146"/>
    </location>
</feature>
<dbReference type="SUPFAM" id="SSF57756">
    <property type="entry name" value="Retrovirus zinc finger-like domains"/>
    <property type="match status" value="1"/>
</dbReference>
<keyword evidence="4 7" id="KW-0863">Zinc-finger</keyword>
<dbReference type="GO" id="GO:0071031">
    <property type="term" value="P:nuclear mRNA surveillance of mRNA 3'-end processing"/>
    <property type="evidence" value="ECO:0007669"/>
    <property type="project" value="TreeGrafter"/>
</dbReference>
<dbReference type="OrthoDB" id="7608935at2759"/>
<keyword evidence="6" id="KW-0539">Nucleus</keyword>
<reference evidence="10 11" key="1">
    <citation type="submission" date="2015-01" db="EMBL/GenBank/DDBJ databases">
        <title>The Genome Sequence of Cladophialophora immunda CBS83496.</title>
        <authorList>
            <consortium name="The Broad Institute Genomics Platform"/>
            <person name="Cuomo C."/>
            <person name="de Hoog S."/>
            <person name="Gorbushina A."/>
            <person name="Stielow B."/>
            <person name="Teixiera M."/>
            <person name="Abouelleil A."/>
            <person name="Chapman S.B."/>
            <person name="Priest M."/>
            <person name="Young S.K."/>
            <person name="Wortman J."/>
            <person name="Nusbaum C."/>
            <person name="Birren B."/>
        </authorList>
    </citation>
    <scope>NUCLEOTIDE SEQUENCE [LARGE SCALE GENOMIC DNA]</scope>
    <source>
        <strain evidence="10 11">CBS 83496</strain>
    </source>
</reference>
<feature type="region of interest" description="Disordered" evidence="8">
    <location>
        <begin position="1"/>
        <end position="254"/>
    </location>
</feature>
<dbReference type="PANTHER" id="PTHR46543:SF1">
    <property type="entry name" value="ZINC FINGER CCHC DOMAIN-CONTAINING PROTEIN 7"/>
    <property type="match status" value="1"/>
</dbReference>
<evidence type="ECO:0000256" key="4">
    <source>
        <dbReference type="ARBA" id="ARBA00022771"/>
    </source>
</evidence>
<dbReference type="GO" id="GO:0008270">
    <property type="term" value="F:zinc ion binding"/>
    <property type="evidence" value="ECO:0007669"/>
    <property type="project" value="UniProtKB-KW"/>
</dbReference>
<gene>
    <name evidence="10" type="ORF">PV07_11066</name>
</gene>
<dbReference type="VEuPathDB" id="FungiDB:PV07_11066"/>
<evidence type="ECO:0000256" key="1">
    <source>
        <dbReference type="ARBA" id="ARBA00004123"/>
    </source>
</evidence>
<evidence type="ECO:0000313" key="11">
    <source>
        <dbReference type="Proteomes" id="UP000054466"/>
    </source>
</evidence>
<comment type="subcellular location">
    <subcellularLocation>
        <location evidence="1">Nucleus</location>
    </subcellularLocation>
</comment>
<keyword evidence="11" id="KW-1185">Reference proteome</keyword>
<evidence type="ECO:0000256" key="2">
    <source>
        <dbReference type="ARBA" id="ARBA00022723"/>
    </source>
</evidence>
<organism evidence="10 11">
    <name type="scientific">Cladophialophora immunda</name>
    <dbReference type="NCBI Taxonomy" id="569365"/>
    <lineage>
        <taxon>Eukaryota</taxon>
        <taxon>Fungi</taxon>
        <taxon>Dikarya</taxon>
        <taxon>Ascomycota</taxon>
        <taxon>Pezizomycotina</taxon>
        <taxon>Eurotiomycetes</taxon>
        <taxon>Chaetothyriomycetidae</taxon>
        <taxon>Chaetothyriales</taxon>
        <taxon>Herpotrichiellaceae</taxon>
        <taxon>Cladophialophora</taxon>
    </lineage>
</organism>
<dbReference type="GO" id="GO:0071035">
    <property type="term" value="P:nuclear polyadenylation-dependent rRNA catabolic process"/>
    <property type="evidence" value="ECO:0007669"/>
    <property type="project" value="TreeGrafter"/>
</dbReference>
<dbReference type="GO" id="GO:0071037">
    <property type="term" value="P:nuclear polyadenylation-dependent snRNA catabolic process"/>
    <property type="evidence" value="ECO:0007669"/>
    <property type="project" value="TreeGrafter"/>
</dbReference>
<feature type="compositionally biased region" description="Polar residues" evidence="8">
    <location>
        <begin position="456"/>
        <end position="466"/>
    </location>
</feature>
<name>A0A0D2BWR1_9EURO</name>
<dbReference type="GO" id="GO:0071036">
    <property type="term" value="P:nuclear polyadenylation-dependent snoRNA catabolic process"/>
    <property type="evidence" value="ECO:0007669"/>
    <property type="project" value="TreeGrafter"/>
</dbReference>
<feature type="compositionally biased region" description="Acidic residues" evidence="8">
    <location>
        <begin position="176"/>
        <end position="191"/>
    </location>
</feature>
<evidence type="ECO:0000259" key="9">
    <source>
        <dbReference type="PROSITE" id="PS50158"/>
    </source>
</evidence>
<dbReference type="PANTHER" id="PTHR46543">
    <property type="entry name" value="ZINC FINGER CCHC DOMAIN-CONTAINING PROTEIN 7"/>
    <property type="match status" value="1"/>
</dbReference>
<feature type="compositionally biased region" description="Basic and acidic residues" evidence="8">
    <location>
        <begin position="217"/>
        <end position="231"/>
    </location>
</feature>
<protein>
    <recommendedName>
        <fullName evidence="9">CCHC-type domain-containing protein</fullName>
    </recommendedName>
</protein>
<keyword evidence="5" id="KW-0862">Zinc</keyword>
<dbReference type="GO" id="GO:0003723">
    <property type="term" value="F:RNA binding"/>
    <property type="evidence" value="ECO:0007669"/>
    <property type="project" value="TreeGrafter"/>
</dbReference>
<dbReference type="InterPro" id="IPR036875">
    <property type="entry name" value="Znf_CCHC_sf"/>
</dbReference>
<evidence type="ECO:0000256" key="7">
    <source>
        <dbReference type="PROSITE-ProRule" id="PRU00047"/>
    </source>
</evidence>
<dbReference type="GO" id="GO:0071038">
    <property type="term" value="P:TRAMP-dependent tRNA surveillance pathway"/>
    <property type="evidence" value="ECO:0007669"/>
    <property type="project" value="TreeGrafter"/>
</dbReference>
<dbReference type="PROSITE" id="PS50158">
    <property type="entry name" value="ZF_CCHC"/>
    <property type="match status" value="1"/>
</dbReference>
<dbReference type="AlphaFoldDB" id="A0A0D2BWR1"/>
<evidence type="ECO:0000256" key="3">
    <source>
        <dbReference type="ARBA" id="ARBA00022737"/>
    </source>
</evidence>
<evidence type="ECO:0000256" key="8">
    <source>
        <dbReference type="SAM" id="MobiDB-lite"/>
    </source>
</evidence>
<sequence>MARLTSSDDESESRTAAVGLKSEARQKGQVNSATSPTIDSSISPQSPTMGNTPSQTTAGVPSQGGPEDVTSSTSDAAGIMASAPAGLGNNRLATGFRTAPPRPAASDESQPGICERDGPLNPSILSGDSVDDAIEISDNEQEESDDGGMVINIDRTQHHHFSDDMILDHDEREGGDTEEEEQDEEEEEEEGETHSEAEGDTESEASTTETTQPLSSTERDAHDQLQGDLERFSGTVTRELPTHSTAADAPIRSGPLLVDLSPDELELQLKYAFFHVSLKNIDLSQPAVCLSCLQSGHAERDCPEMTCIHCSASHSSRLCPQLQRCSKCRDRGHSAESCPAGLKVTTIPCDICGTSNHVEQACPQRFLPSYGTSDTGPTKLWISCCICASKSHLVGDCPRANQAAAARWSLRSFAPDQITNLSLASGMKQREREVANRGLRPEGLKIRGRAALHSARSPSGRQPVDSSDSDEQFLGPRVRTRSMAKRGSLTFATQPPTERSSTTQMPKKAVLLAFLKAINQQRKSSGKGRIDLMYAKNGYISFVDNSDGQNSRVITGNAKQIEVIQKWSR</sequence>
<feature type="region of interest" description="Disordered" evidence="8">
    <location>
        <begin position="432"/>
        <end position="504"/>
    </location>
</feature>
<dbReference type="GeneID" id="27350260"/>
<feature type="compositionally biased region" description="Polar residues" evidence="8">
    <location>
        <begin position="28"/>
        <end position="60"/>
    </location>
</feature>
<dbReference type="Proteomes" id="UP000054466">
    <property type="component" value="Unassembled WGS sequence"/>
</dbReference>
<evidence type="ECO:0000256" key="5">
    <source>
        <dbReference type="ARBA" id="ARBA00022833"/>
    </source>
</evidence>
<feature type="domain" description="CCHC-type" evidence="9">
    <location>
        <begin position="289"/>
        <end position="304"/>
    </location>
</feature>
<feature type="compositionally biased region" description="Polar residues" evidence="8">
    <location>
        <begin position="490"/>
        <end position="504"/>
    </location>
</feature>
<dbReference type="EMBL" id="KN847046">
    <property type="protein sequence ID" value="KIW22805.1"/>
    <property type="molecule type" value="Genomic_DNA"/>
</dbReference>
<accession>A0A0D2BWR1</accession>